<organism evidence="1 2">
    <name type="scientific">Williamsia limnetica</name>
    <dbReference type="NCBI Taxonomy" id="882452"/>
    <lineage>
        <taxon>Bacteria</taxon>
        <taxon>Bacillati</taxon>
        <taxon>Actinomycetota</taxon>
        <taxon>Actinomycetes</taxon>
        <taxon>Mycobacteriales</taxon>
        <taxon>Nocardiaceae</taxon>
        <taxon>Williamsia</taxon>
    </lineage>
</organism>
<gene>
    <name evidence="1" type="ORF">DFR67_11619</name>
</gene>
<reference evidence="1 2" key="1">
    <citation type="submission" date="2018-06" db="EMBL/GenBank/DDBJ databases">
        <title>Genomic Encyclopedia of Type Strains, Phase IV (KMG-IV): sequencing the most valuable type-strain genomes for metagenomic binning, comparative biology and taxonomic classification.</title>
        <authorList>
            <person name="Goeker M."/>
        </authorList>
    </citation>
    <scope>NUCLEOTIDE SEQUENCE [LARGE SCALE GENOMIC DNA]</scope>
    <source>
        <strain evidence="1 2">DSM 45521</strain>
    </source>
</reference>
<proteinExistence type="predicted"/>
<sequence length="90" mass="9879">MSTIRRNTYADRAAHFQAAADAAHAAGEIGQATDLEALAQRALQAHQDRAWRHAEGLRYDNDECCHECHQHISDSHGPSCIYADAAYATT</sequence>
<dbReference type="RefSeq" id="WP_110471948.1">
    <property type="nucleotide sequence ID" value="NZ_QJSP01000016.1"/>
</dbReference>
<evidence type="ECO:0000313" key="1">
    <source>
        <dbReference type="EMBL" id="PYE13465.1"/>
    </source>
</evidence>
<dbReference type="Proteomes" id="UP000247591">
    <property type="component" value="Unassembled WGS sequence"/>
</dbReference>
<dbReference type="EMBL" id="QJSP01000016">
    <property type="protein sequence ID" value="PYE13465.1"/>
    <property type="molecule type" value="Genomic_DNA"/>
</dbReference>
<dbReference type="AlphaFoldDB" id="A0A318RPA5"/>
<evidence type="ECO:0000313" key="2">
    <source>
        <dbReference type="Proteomes" id="UP000247591"/>
    </source>
</evidence>
<accession>A0A318RPA5</accession>
<name>A0A318RPA5_WILLI</name>
<keyword evidence="2" id="KW-1185">Reference proteome</keyword>
<protein>
    <submittedName>
        <fullName evidence="1">Uncharacterized protein</fullName>
    </submittedName>
</protein>
<dbReference type="OrthoDB" id="711771at2"/>
<comment type="caution">
    <text evidence="1">The sequence shown here is derived from an EMBL/GenBank/DDBJ whole genome shotgun (WGS) entry which is preliminary data.</text>
</comment>